<comment type="catalytic activity">
    <reaction evidence="4">
        <text>a (3S)-3-hydroxyacyl-CoA = a (2E)-enoyl-CoA + H2O</text>
        <dbReference type="Rhea" id="RHEA:16105"/>
        <dbReference type="ChEBI" id="CHEBI:15377"/>
        <dbReference type="ChEBI" id="CHEBI:57318"/>
        <dbReference type="ChEBI" id="CHEBI:58856"/>
        <dbReference type="EC" id="4.2.1.17"/>
    </reaction>
</comment>
<keyword evidence="8" id="KW-1185">Reference proteome</keyword>
<evidence type="ECO:0000313" key="8">
    <source>
        <dbReference type="Proteomes" id="UP000179627"/>
    </source>
</evidence>
<dbReference type="InterPro" id="IPR018376">
    <property type="entry name" value="Enoyl-CoA_hyd/isom_CS"/>
</dbReference>
<evidence type="ECO:0000256" key="2">
    <source>
        <dbReference type="ARBA" id="ARBA00012076"/>
    </source>
</evidence>
<dbReference type="InterPro" id="IPR029045">
    <property type="entry name" value="ClpP/crotonase-like_dom_sf"/>
</dbReference>
<dbReference type="EMBL" id="MBLM01000039">
    <property type="protein sequence ID" value="OHV42866.1"/>
    <property type="molecule type" value="Genomic_DNA"/>
</dbReference>
<dbReference type="FunFam" id="3.90.226.10:FF:000009">
    <property type="entry name" value="Carnitinyl-CoA dehydratase"/>
    <property type="match status" value="1"/>
</dbReference>
<evidence type="ECO:0000256" key="5">
    <source>
        <dbReference type="ARBA" id="ARBA00023717"/>
    </source>
</evidence>
<dbReference type="Proteomes" id="UP000179627">
    <property type="component" value="Unassembled WGS sequence"/>
</dbReference>
<name>A0A1S1RA51_9ACTN</name>
<dbReference type="AlphaFoldDB" id="A0A1S1RA51"/>
<evidence type="ECO:0000256" key="1">
    <source>
        <dbReference type="ARBA" id="ARBA00005254"/>
    </source>
</evidence>
<evidence type="ECO:0000256" key="4">
    <source>
        <dbReference type="ARBA" id="ARBA00023709"/>
    </source>
</evidence>
<dbReference type="Pfam" id="PF00378">
    <property type="entry name" value="ECH_1"/>
    <property type="match status" value="1"/>
</dbReference>
<accession>A0A1S1RA51</accession>
<protein>
    <recommendedName>
        <fullName evidence="2">enoyl-CoA hydratase</fullName>
        <ecNumber evidence="2">4.2.1.17</ecNumber>
    </recommendedName>
</protein>
<dbReference type="GO" id="GO:0006635">
    <property type="term" value="P:fatty acid beta-oxidation"/>
    <property type="evidence" value="ECO:0007669"/>
    <property type="project" value="TreeGrafter"/>
</dbReference>
<organism evidence="7 8">
    <name type="scientific">Parafrankia colletiae</name>
    <dbReference type="NCBI Taxonomy" id="573497"/>
    <lineage>
        <taxon>Bacteria</taxon>
        <taxon>Bacillati</taxon>
        <taxon>Actinomycetota</taxon>
        <taxon>Actinomycetes</taxon>
        <taxon>Frankiales</taxon>
        <taxon>Frankiaceae</taxon>
        <taxon>Parafrankia</taxon>
    </lineage>
</organism>
<dbReference type="EC" id="4.2.1.17" evidence="2"/>
<proteinExistence type="inferred from homology"/>
<sequence length="280" mass="29771">MLPTRQVHLVPEADFETLRVERRDSGVALLTLNRPSVANTISAQLSRELFDCLQLLRRDPEVRALVVTGTGRHFCAGADLRDPERDIPGWQDLGRRAVDGLAAMKVPVIAAINGTALGGGLELALACDIRIAETGAKLGLPEIKFGALPGAGGLSRLQAVIGASAAMTLVLSGRSISATEGERLGLVTLASAQASAVETAVVLAEEVSQMPSYATRTAKLVFRHTLGQAPDAVMAVEYGLIDRMATPEEKRAEELRAARRDPVYKRIFAESPAAAVTESR</sequence>
<comment type="catalytic activity">
    <reaction evidence="5">
        <text>a 4-saturated-(3S)-3-hydroxyacyl-CoA = a (3E)-enoyl-CoA + H2O</text>
        <dbReference type="Rhea" id="RHEA:20724"/>
        <dbReference type="ChEBI" id="CHEBI:15377"/>
        <dbReference type="ChEBI" id="CHEBI:58521"/>
        <dbReference type="ChEBI" id="CHEBI:137480"/>
        <dbReference type="EC" id="4.2.1.17"/>
    </reaction>
</comment>
<evidence type="ECO:0000256" key="3">
    <source>
        <dbReference type="ARBA" id="ARBA00023239"/>
    </source>
</evidence>
<evidence type="ECO:0000256" key="6">
    <source>
        <dbReference type="RuleBase" id="RU003707"/>
    </source>
</evidence>
<dbReference type="CDD" id="cd06558">
    <property type="entry name" value="crotonase-like"/>
    <property type="match status" value="1"/>
</dbReference>
<dbReference type="PROSITE" id="PS00166">
    <property type="entry name" value="ENOYL_COA_HYDRATASE"/>
    <property type="match status" value="1"/>
</dbReference>
<keyword evidence="3" id="KW-0456">Lyase</keyword>
<reference evidence="8" key="1">
    <citation type="submission" date="2016-07" db="EMBL/GenBank/DDBJ databases">
        <title>Sequence Frankia sp. strain CcI1.17.</title>
        <authorList>
            <person name="Ghodhbane-Gtari F."/>
            <person name="Swanson E."/>
            <person name="Gueddou A."/>
            <person name="Morris K."/>
            <person name="Hezbri K."/>
            <person name="Ktari A."/>
            <person name="Nouioui I."/>
            <person name="Abebe-Akele F."/>
            <person name="Simpson S."/>
            <person name="Thomas K."/>
            <person name="Gtari M."/>
            <person name="Tisa L.S."/>
            <person name="Hurst S."/>
        </authorList>
    </citation>
    <scope>NUCLEOTIDE SEQUENCE [LARGE SCALE GENOMIC DNA]</scope>
    <source>
        <strain evidence="8">Cc1.17</strain>
    </source>
</reference>
<comment type="similarity">
    <text evidence="1 6">Belongs to the enoyl-CoA hydratase/isomerase family.</text>
</comment>
<dbReference type="SUPFAM" id="SSF52096">
    <property type="entry name" value="ClpP/crotonase"/>
    <property type="match status" value="1"/>
</dbReference>
<evidence type="ECO:0000313" key="7">
    <source>
        <dbReference type="EMBL" id="OHV42866.1"/>
    </source>
</evidence>
<dbReference type="GO" id="GO:0004300">
    <property type="term" value="F:enoyl-CoA hydratase activity"/>
    <property type="evidence" value="ECO:0007669"/>
    <property type="project" value="UniProtKB-EC"/>
</dbReference>
<dbReference type="PANTHER" id="PTHR11941">
    <property type="entry name" value="ENOYL-COA HYDRATASE-RELATED"/>
    <property type="match status" value="1"/>
</dbReference>
<dbReference type="PANTHER" id="PTHR11941:SF54">
    <property type="entry name" value="ENOYL-COA HYDRATASE, MITOCHONDRIAL"/>
    <property type="match status" value="1"/>
</dbReference>
<gene>
    <name evidence="7" type="ORF">CC117_32860</name>
</gene>
<dbReference type="Gene3D" id="3.90.226.10">
    <property type="entry name" value="2-enoyl-CoA Hydratase, Chain A, domain 1"/>
    <property type="match status" value="1"/>
</dbReference>
<dbReference type="InterPro" id="IPR001753">
    <property type="entry name" value="Enoyl-CoA_hydra/iso"/>
</dbReference>
<comment type="caution">
    <text evidence="7">The sequence shown here is derived from an EMBL/GenBank/DDBJ whole genome shotgun (WGS) entry which is preliminary data.</text>
</comment>